<evidence type="ECO:0008006" key="3">
    <source>
        <dbReference type="Google" id="ProtNLM"/>
    </source>
</evidence>
<comment type="caution">
    <text evidence="1">The sequence shown here is derived from an EMBL/GenBank/DDBJ whole genome shotgun (WGS) entry which is preliminary data.</text>
</comment>
<dbReference type="OrthoDB" id="5242510at2"/>
<evidence type="ECO:0000313" key="1">
    <source>
        <dbReference type="EMBL" id="KHK91431.1"/>
    </source>
</evidence>
<evidence type="ECO:0000313" key="2">
    <source>
        <dbReference type="Proteomes" id="UP000031057"/>
    </source>
</evidence>
<organism evidence="1 2">
    <name type="scientific">Novosphingobium malaysiense</name>
    <dbReference type="NCBI Taxonomy" id="1348853"/>
    <lineage>
        <taxon>Bacteria</taxon>
        <taxon>Pseudomonadati</taxon>
        <taxon>Pseudomonadota</taxon>
        <taxon>Alphaproteobacteria</taxon>
        <taxon>Sphingomonadales</taxon>
        <taxon>Sphingomonadaceae</taxon>
        <taxon>Novosphingobium</taxon>
    </lineage>
</organism>
<name>A0A0B1ZLI8_9SPHN</name>
<dbReference type="AlphaFoldDB" id="A0A0B1ZLI8"/>
<protein>
    <recommendedName>
        <fullName evidence="3">DUF3445 domain-containing protein</fullName>
    </recommendedName>
</protein>
<dbReference type="STRING" id="1348853.LK12_11345"/>
<reference evidence="1 2" key="1">
    <citation type="submission" date="2014-10" db="EMBL/GenBank/DDBJ databases">
        <title>Genome sequence of Novosphingobium malaysiense MUSC 273(T).</title>
        <authorList>
            <person name="Lee L.-H."/>
        </authorList>
    </citation>
    <scope>NUCLEOTIDE SEQUENCE [LARGE SCALE GENOMIC DNA]</scope>
    <source>
        <strain evidence="1 2">MUSC 273</strain>
    </source>
</reference>
<proteinExistence type="predicted"/>
<keyword evidence="2" id="KW-1185">Reference proteome</keyword>
<dbReference type="InterPro" id="IPR021848">
    <property type="entry name" value="HODM_asu-like"/>
</dbReference>
<accession>A0A0B1ZLI8</accession>
<dbReference type="Proteomes" id="UP000031057">
    <property type="component" value="Unassembled WGS sequence"/>
</dbReference>
<dbReference type="Pfam" id="PF11927">
    <property type="entry name" value="HODM_asu-like"/>
    <property type="match status" value="1"/>
</dbReference>
<gene>
    <name evidence="1" type="ORF">LK12_11345</name>
</gene>
<sequence length="268" mass="29170">MSLGFSVEDLLPSARVSGPLRMGLVKLAENAWIDPRPDLAARNAGFDARPESVMVRPEAEAGIAELADLLGVNGGLEDCARSVWEDLCVMVQDAPGEPFRLCAGAVAFPTDWRLPEKMGKPVHQVHEPIHGYADKLASPVDKFMDGLQSFNIFGRANAFVVASDDLRYMPEVPPSERFAHVTAENAGETLFVRCEREALRRLPKSRAIVFTIGIYRTPLGMLSDAGVARIAQSVEGFESGELERRAGPHYGPALREYAAARAAKRQAA</sequence>
<dbReference type="RefSeq" id="WP_039283579.1">
    <property type="nucleotide sequence ID" value="NZ_JTDI01000003.1"/>
</dbReference>
<dbReference type="EMBL" id="JTDI01000003">
    <property type="protein sequence ID" value="KHK91431.1"/>
    <property type="molecule type" value="Genomic_DNA"/>
</dbReference>